<feature type="binding site" evidence="3">
    <location>
        <position position="149"/>
    </location>
    <ligand>
        <name>a divalent metal cation</name>
        <dbReference type="ChEBI" id="CHEBI:60240"/>
    </ligand>
</feature>
<evidence type="ECO:0000256" key="2">
    <source>
        <dbReference type="ARBA" id="ARBA00022723"/>
    </source>
</evidence>
<evidence type="ECO:0000256" key="1">
    <source>
        <dbReference type="ARBA" id="ARBA00008635"/>
    </source>
</evidence>
<dbReference type="SUPFAM" id="SSF109854">
    <property type="entry name" value="DinB/YfiT-like putative metalloenzymes"/>
    <property type="match status" value="1"/>
</dbReference>
<evidence type="ECO:0000313" key="5">
    <source>
        <dbReference type="Proteomes" id="UP000178449"/>
    </source>
</evidence>
<dbReference type="GO" id="GO:0046872">
    <property type="term" value="F:metal ion binding"/>
    <property type="evidence" value="ECO:0007669"/>
    <property type="project" value="UniProtKB-KW"/>
</dbReference>
<organism evidence="4 5">
    <name type="scientific">Candidatus Lambdaproteobacteria bacterium RIFOXYD2_FULL_50_16</name>
    <dbReference type="NCBI Taxonomy" id="1817772"/>
    <lineage>
        <taxon>Bacteria</taxon>
        <taxon>Pseudomonadati</taxon>
        <taxon>Pseudomonadota</taxon>
        <taxon>Candidatus Lambdaproteobacteria</taxon>
    </lineage>
</organism>
<evidence type="ECO:0000313" key="4">
    <source>
        <dbReference type="EMBL" id="OGG94298.1"/>
    </source>
</evidence>
<proteinExistence type="inferred from homology"/>
<protein>
    <recommendedName>
        <fullName evidence="6">Damage-inducible protein DinB</fullName>
    </recommendedName>
</protein>
<feature type="binding site" evidence="3">
    <location>
        <position position="59"/>
    </location>
    <ligand>
        <name>a divalent metal cation</name>
        <dbReference type="ChEBI" id="CHEBI:60240"/>
    </ligand>
</feature>
<dbReference type="InterPro" id="IPR007837">
    <property type="entry name" value="DinB"/>
</dbReference>
<dbReference type="EMBL" id="MFNE01000040">
    <property type="protein sequence ID" value="OGG94298.1"/>
    <property type="molecule type" value="Genomic_DNA"/>
</dbReference>
<evidence type="ECO:0000256" key="3">
    <source>
        <dbReference type="PIRSR" id="PIRSR607837-1"/>
    </source>
</evidence>
<dbReference type="Gene3D" id="1.20.120.450">
    <property type="entry name" value="dinb family like domain"/>
    <property type="match status" value="1"/>
</dbReference>
<reference evidence="4 5" key="1">
    <citation type="journal article" date="2016" name="Nat. Commun.">
        <title>Thousands of microbial genomes shed light on interconnected biogeochemical processes in an aquifer system.</title>
        <authorList>
            <person name="Anantharaman K."/>
            <person name="Brown C.T."/>
            <person name="Hug L.A."/>
            <person name="Sharon I."/>
            <person name="Castelle C.J."/>
            <person name="Probst A.J."/>
            <person name="Thomas B.C."/>
            <person name="Singh A."/>
            <person name="Wilkins M.J."/>
            <person name="Karaoz U."/>
            <person name="Brodie E.L."/>
            <person name="Williams K.H."/>
            <person name="Hubbard S.S."/>
            <person name="Banfield J.F."/>
        </authorList>
    </citation>
    <scope>NUCLEOTIDE SEQUENCE [LARGE SCALE GENOMIC DNA]</scope>
</reference>
<dbReference type="PANTHER" id="PTHR37302:SF3">
    <property type="entry name" value="DAMAGE-INDUCIBLE PROTEIN DINB"/>
    <property type="match status" value="1"/>
</dbReference>
<dbReference type="STRING" id="1817772.A2527_14665"/>
<comment type="caution">
    <text evidence="4">The sequence shown here is derived from an EMBL/GenBank/DDBJ whole genome shotgun (WGS) entry which is preliminary data.</text>
</comment>
<evidence type="ECO:0008006" key="6">
    <source>
        <dbReference type="Google" id="ProtNLM"/>
    </source>
</evidence>
<dbReference type="Pfam" id="PF05163">
    <property type="entry name" value="DinB"/>
    <property type="match status" value="1"/>
</dbReference>
<feature type="binding site" evidence="3">
    <location>
        <position position="145"/>
    </location>
    <ligand>
        <name>a divalent metal cation</name>
        <dbReference type="ChEBI" id="CHEBI:60240"/>
    </ligand>
</feature>
<sequence length="181" mass="21030">MVGFTKDGVTKVIQYFHTLLRYNQWANRLLFEACTKLSSDEYIGKNDMYFGSIHSCLNHVLLVDQLWKARAQGRAYQPSALDQVLYPDLNSLEAARGAQDESLLAWVERLSNEDLEKPITYHAVARQEKVQTRTIGQILLHLTQHQTHHRGQIHNQFGHLNHRIPELDLIYFYAEEDQANQ</sequence>
<comment type="similarity">
    <text evidence="1">Belongs to the DinB family.</text>
</comment>
<name>A0A1F6G862_9PROT</name>
<dbReference type="AlphaFoldDB" id="A0A1F6G862"/>
<dbReference type="Proteomes" id="UP000178449">
    <property type="component" value="Unassembled WGS sequence"/>
</dbReference>
<dbReference type="PANTHER" id="PTHR37302">
    <property type="entry name" value="SLR1116 PROTEIN"/>
    <property type="match status" value="1"/>
</dbReference>
<dbReference type="InterPro" id="IPR034660">
    <property type="entry name" value="DinB/YfiT-like"/>
</dbReference>
<gene>
    <name evidence="4" type="ORF">A2527_14665</name>
</gene>
<accession>A0A1F6G862</accession>
<keyword evidence="2 3" id="KW-0479">Metal-binding</keyword>